<reference evidence="2" key="1">
    <citation type="journal article" date="2018" name="Gigascience">
        <title>Genome assembly of the Pink Ipe (Handroanthus impetiginosus, Bignoniaceae), a highly valued, ecologically keystone Neotropical timber forest tree.</title>
        <authorList>
            <person name="Silva-Junior O.B."/>
            <person name="Grattapaglia D."/>
            <person name="Novaes E."/>
            <person name="Collevatti R.G."/>
        </authorList>
    </citation>
    <scope>NUCLEOTIDE SEQUENCE [LARGE SCALE GENOMIC DNA]</scope>
    <source>
        <strain evidence="2">cv. UFG-1</strain>
    </source>
</reference>
<proteinExistence type="predicted"/>
<dbReference type="EMBL" id="NKXS01006632">
    <property type="protein sequence ID" value="PIN01010.1"/>
    <property type="molecule type" value="Genomic_DNA"/>
</dbReference>
<keyword evidence="2" id="KW-1185">Reference proteome</keyword>
<gene>
    <name evidence="1" type="ORF">CDL12_26491</name>
</gene>
<dbReference type="PANTHER" id="PTHR37611">
    <property type="entry name" value="VIRUS-SPECIFIC-SIGNALING-PATHWAY REGULATED PROTEIN-RELATED"/>
    <property type="match status" value="1"/>
</dbReference>
<protein>
    <submittedName>
        <fullName evidence="1">Uncharacterized protein</fullName>
    </submittedName>
</protein>
<name>A0A2G9G7R0_9LAMI</name>
<comment type="caution">
    <text evidence="1">The sequence shown here is derived from an EMBL/GenBank/DDBJ whole genome shotgun (WGS) entry which is preliminary data.</text>
</comment>
<dbReference type="OrthoDB" id="909122at2759"/>
<organism evidence="1 2">
    <name type="scientific">Handroanthus impetiginosus</name>
    <dbReference type="NCBI Taxonomy" id="429701"/>
    <lineage>
        <taxon>Eukaryota</taxon>
        <taxon>Viridiplantae</taxon>
        <taxon>Streptophyta</taxon>
        <taxon>Embryophyta</taxon>
        <taxon>Tracheophyta</taxon>
        <taxon>Spermatophyta</taxon>
        <taxon>Magnoliopsida</taxon>
        <taxon>eudicotyledons</taxon>
        <taxon>Gunneridae</taxon>
        <taxon>Pentapetalae</taxon>
        <taxon>asterids</taxon>
        <taxon>lamiids</taxon>
        <taxon>Lamiales</taxon>
        <taxon>Bignoniaceae</taxon>
        <taxon>Crescentiina</taxon>
        <taxon>Tabebuia alliance</taxon>
        <taxon>Handroanthus</taxon>
    </lineage>
</organism>
<evidence type="ECO:0000313" key="1">
    <source>
        <dbReference type="EMBL" id="PIN01010.1"/>
    </source>
</evidence>
<dbReference type="AlphaFoldDB" id="A0A2G9G7R0"/>
<dbReference type="STRING" id="429701.A0A2G9G7R0"/>
<dbReference type="Proteomes" id="UP000231279">
    <property type="component" value="Unassembled WGS sequence"/>
</dbReference>
<accession>A0A2G9G7R0</accession>
<sequence>MATTIVTENYSFNTGLEDLNDIEFSNIDASFLMSLTEDSQIDDDERLRSVIQSLEAEILNQNSFLETNSEEKYQFSGIEQMESCCTSPDHDQGHDFYFEGIDMEMPYYCSSADEMSSYFSCHFEDNVENMAEFGGLTDYSQVCYGMAMEEDDYSGLWQ</sequence>
<dbReference type="PANTHER" id="PTHR37611:SF4">
    <property type="entry name" value="OS06G0538400 PROTEIN"/>
    <property type="match status" value="1"/>
</dbReference>
<evidence type="ECO:0000313" key="2">
    <source>
        <dbReference type="Proteomes" id="UP000231279"/>
    </source>
</evidence>